<sequence>MMARSTALQTEAGYIDARPHLPDRRNLLAPHGRTIHQGQKAPSVGATAACAQPAEGGHLGVRHGCQ</sequence>
<proteinExistence type="predicted"/>
<reference evidence="2 3" key="1">
    <citation type="submission" date="2018-06" db="EMBL/GenBank/DDBJ databases">
        <title>Comparative genomics of Bradyrhizobium nodulating Arachidis hypogaea.</title>
        <authorList>
            <person name="Li Y."/>
        </authorList>
    </citation>
    <scope>NUCLEOTIDE SEQUENCE [LARGE SCALE GENOMIC DNA]</scope>
    <source>
        <strain evidence="2 3">CCBAU 051107</strain>
    </source>
</reference>
<dbReference type="AlphaFoldDB" id="A0AAE7NSL2"/>
<dbReference type="Proteomes" id="UP000594015">
    <property type="component" value="Chromosome"/>
</dbReference>
<accession>A0AAE7NSL2</accession>
<evidence type="ECO:0000313" key="2">
    <source>
        <dbReference type="EMBL" id="QOZ68745.1"/>
    </source>
</evidence>
<name>A0AAE7NSL2_9BRAD</name>
<evidence type="ECO:0000256" key="1">
    <source>
        <dbReference type="SAM" id="MobiDB-lite"/>
    </source>
</evidence>
<organism evidence="2 3">
    <name type="scientific">Bradyrhizobium arachidis</name>
    <dbReference type="NCBI Taxonomy" id="858423"/>
    <lineage>
        <taxon>Bacteria</taxon>
        <taxon>Pseudomonadati</taxon>
        <taxon>Pseudomonadota</taxon>
        <taxon>Alphaproteobacteria</taxon>
        <taxon>Hyphomicrobiales</taxon>
        <taxon>Nitrobacteraceae</taxon>
        <taxon>Bradyrhizobium</taxon>
    </lineage>
</organism>
<evidence type="ECO:0000313" key="3">
    <source>
        <dbReference type="Proteomes" id="UP000594015"/>
    </source>
</evidence>
<gene>
    <name evidence="2" type="ORF">WN72_22250</name>
</gene>
<protein>
    <submittedName>
        <fullName evidence="2">Uncharacterized protein</fullName>
    </submittedName>
</protein>
<feature type="region of interest" description="Disordered" evidence="1">
    <location>
        <begin position="1"/>
        <end position="25"/>
    </location>
</feature>
<dbReference type="KEGG" id="barh:WN72_22250"/>
<dbReference type="EMBL" id="CP030050">
    <property type="protein sequence ID" value="QOZ68745.1"/>
    <property type="molecule type" value="Genomic_DNA"/>
</dbReference>